<keyword evidence="2" id="KW-1185">Reference proteome</keyword>
<sequence length="161" mass="17476">MGEVECALGVIIPAAAPETTGNKTSREVGAVQRRRHRGTRSGLIDFFEFRVKSSLSDPASAVLQAVAEAGGVDVIGKHGGCVRCPVLTGTHLFIVDFRRTLILSIQSLVFRPRTHCKVPLIFRAVAFPAKSRHFCCSASDDTHQETARHRGGELQVKGKNK</sequence>
<dbReference type="AlphaFoldDB" id="A0A4Z2FD86"/>
<dbReference type="EMBL" id="SRLO01001305">
    <property type="protein sequence ID" value="TNN39157.1"/>
    <property type="molecule type" value="Genomic_DNA"/>
</dbReference>
<comment type="caution">
    <text evidence="1">The sequence shown here is derived from an EMBL/GenBank/DDBJ whole genome shotgun (WGS) entry which is preliminary data.</text>
</comment>
<evidence type="ECO:0000313" key="1">
    <source>
        <dbReference type="EMBL" id="TNN39157.1"/>
    </source>
</evidence>
<name>A0A4Z2FD86_9TELE</name>
<dbReference type="Proteomes" id="UP000314294">
    <property type="component" value="Unassembled WGS sequence"/>
</dbReference>
<accession>A0A4Z2FD86</accession>
<gene>
    <name evidence="1" type="ORF">EYF80_050686</name>
</gene>
<protein>
    <submittedName>
        <fullName evidence="1">Uncharacterized protein</fullName>
    </submittedName>
</protein>
<organism evidence="1 2">
    <name type="scientific">Liparis tanakae</name>
    <name type="common">Tanaka's snailfish</name>
    <dbReference type="NCBI Taxonomy" id="230148"/>
    <lineage>
        <taxon>Eukaryota</taxon>
        <taxon>Metazoa</taxon>
        <taxon>Chordata</taxon>
        <taxon>Craniata</taxon>
        <taxon>Vertebrata</taxon>
        <taxon>Euteleostomi</taxon>
        <taxon>Actinopterygii</taxon>
        <taxon>Neopterygii</taxon>
        <taxon>Teleostei</taxon>
        <taxon>Neoteleostei</taxon>
        <taxon>Acanthomorphata</taxon>
        <taxon>Eupercaria</taxon>
        <taxon>Perciformes</taxon>
        <taxon>Cottioidei</taxon>
        <taxon>Cottales</taxon>
        <taxon>Liparidae</taxon>
        <taxon>Liparis</taxon>
    </lineage>
</organism>
<reference evidence="1 2" key="1">
    <citation type="submission" date="2019-03" db="EMBL/GenBank/DDBJ databases">
        <title>First draft genome of Liparis tanakae, snailfish: a comprehensive survey of snailfish specific genes.</title>
        <authorList>
            <person name="Kim W."/>
            <person name="Song I."/>
            <person name="Jeong J.-H."/>
            <person name="Kim D."/>
            <person name="Kim S."/>
            <person name="Ryu S."/>
            <person name="Song J.Y."/>
            <person name="Lee S.K."/>
        </authorList>
    </citation>
    <scope>NUCLEOTIDE SEQUENCE [LARGE SCALE GENOMIC DNA]</scope>
    <source>
        <tissue evidence="1">Muscle</tissue>
    </source>
</reference>
<proteinExistence type="predicted"/>
<evidence type="ECO:0000313" key="2">
    <source>
        <dbReference type="Proteomes" id="UP000314294"/>
    </source>
</evidence>